<evidence type="ECO:0000313" key="1">
    <source>
        <dbReference type="EMBL" id="MBE1584293.1"/>
    </source>
</evidence>
<evidence type="ECO:0000313" key="2">
    <source>
        <dbReference type="Proteomes" id="UP000633509"/>
    </source>
</evidence>
<comment type="caution">
    <text evidence="1">The sequence shown here is derived from an EMBL/GenBank/DDBJ whole genome shotgun (WGS) entry which is preliminary data.</text>
</comment>
<proteinExistence type="predicted"/>
<keyword evidence="2" id="KW-1185">Reference proteome</keyword>
<protein>
    <submittedName>
        <fullName evidence="1">Uncharacterized protein</fullName>
    </submittedName>
</protein>
<dbReference type="RefSeq" id="WP_192785247.1">
    <property type="nucleotide sequence ID" value="NZ_JADBEK010000001.1"/>
</dbReference>
<sequence>MGLIADTPLEVDDEGLAVERDADAAGRIIGDRDIRLLLRENRIALSRGETSRVSDTVCDVPLTCVVHSHPQCRFVWSRLMVDLTPTPDAVIKDMAPREVMADQPVELKTTVGVGLKFEIAAKALSAEAKPEYSSSQTVYYPRIVSSGTGFTRGYWDFLALGERYLHADRELRLLVSAPEGRPVRARFQLRARVRFGGLAGLIPLLARGGAIDEVHRLDE</sequence>
<dbReference type="Proteomes" id="UP000633509">
    <property type="component" value="Unassembled WGS sequence"/>
</dbReference>
<name>A0ABR9LVJ9_9ACTN</name>
<reference evidence="1 2" key="1">
    <citation type="submission" date="2020-10" db="EMBL/GenBank/DDBJ databases">
        <title>Sequencing the genomes of 1000 actinobacteria strains.</title>
        <authorList>
            <person name="Klenk H.-P."/>
        </authorList>
    </citation>
    <scope>NUCLEOTIDE SEQUENCE [LARGE SCALE GENOMIC DNA]</scope>
    <source>
        <strain evidence="1 2">DSM 43173</strain>
    </source>
</reference>
<organism evidence="1 2">
    <name type="scientific">Nonomuraea angiospora</name>
    <dbReference type="NCBI Taxonomy" id="46172"/>
    <lineage>
        <taxon>Bacteria</taxon>
        <taxon>Bacillati</taxon>
        <taxon>Actinomycetota</taxon>
        <taxon>Actinomycetes</taxon>
        <taxon>Streptosporangiales</taxon>
        <taxon>Streptosporangiaceae</taxon>
        <taxon>Nonomuraea</taxon>
    </lineage>
</organism>
<dbReference type="EMBL" id="JADBEK010000001">
    <property type="protein sequence ID" value="MBE1584293.1"/>
    <property type="molecule type" value="Genomic_DNA"/>
</dbReference>
<accession>A0ABR9LVJ9</accession>
<gene>
    <name evidence="1" type="ORF">H4W80_002551</name>
</gene>